<dbReference type="InterPro" id="IPR003782">
    <property type="entry name" value="SCO1/SenC"/>
</dbReference>
<keyword evidence="8" id="KW-1185">Reference proteome</keyword>
<name>A0A2A4BA55_9SPHN</name>
<keyword evidence="3" id="KW-0479">Metal-binding</keyword>
<evidence type="ECO:0000256" key="4">
    <source>
        <dbReference type="PIRSR" id="PIRSR603782-2"/>
    </source>
</evidence>
<evidence type="ECO:0000256" key="5">
    <source>
        <dbReference type="SAM" id="SignalP"/>
    </source>
</evidence>
<organism evidence="7 8">
    <name type="scientific">Sphingomonas spermidinifaciens</name>
    <dbReference type="NCBI Taxonomy" id="1141889"/>
    <lineage>
        <taxon>Bacteria</taxon>
        <taxon>Pseudomonadati</taxon>
        <taxon>Pseudomonadota</taxon>
        <taxon>Alphaproteobacteria</taxon>
        <taxon>Sphingomonadales</taxon>
        <taxon>Sphingomonadaceae</taxon>
        <taxon>Sphingomonas</taxon>
    </lineage>
</organism>
<reference evidence="7 8" key="1">
    <citation type="submission" date="2017-09" db="EMBL/GenBank/DDBJ databases">
        <title>Sphingomonas spermidinifaciens 9NM-10, whole genome shotgun sequence.</title>
        <authorList>
            <person name="Feng G."/>
            <person name="Zhu H."/>
        </authorList>
    </citation>
    <scope>NUCLEOTIDE SEQUENCE [LARGE SCALE GENOMIC DNA]</scope>
    <source>
        <strain evidence="7 8">9NM-10</strain>
    </source>
</reference>
<protein>
    <submittedName>
        <fullName evidence="7">SCO family protein</fullName>
    </submittedName>
</protein>
<dbReference type="Proteomes" id="UP000218366">
    <property type="component" value="Unassembled WGS sequence"/>
</dbReference>
<accession>A0A2A4BA55</accession>
<evidence type="ECO:0000313" key="7">
    <source>
        <dbReference type="EMBL" id="PCD04832.1"/>
    </source>
</evidence>
<feature type="disulfide bond" description="Redox-active" evidence="4">
    <location>
        <begin position="68"/>
        <end position="72"/>
    </location>
</feature>
<dbReference type="InterPro" id="IPR013766">
    <property type="entry name" value="Thioredoxin_domain"/>
</dbReference>
<dbReference type="PROSITE" id="PS51257">
    <property type="entry name" value="PROKAR_LIPOPROTEIN"/>
    <property type="match status" value="1"/>
</dbReference>
<feature type="domain" description="Thioredoxin" evidence="6">
    <location>
        <begin position="30"/>
        <end position="196"/>
    </location>
</feature>
<dbReference type="OrthoDB" id="9790194at2"/>
<keyword evidence="2 3" id="KW-0186">Copper</keyword>
<evidence type="ECO:0000256" key="1">
    <source>
        <dbReference type="ARBA" id="ARBA00010996"/>
    </source>
</evidence>
<dbReference type="Gene3D" id="3.40.30.10">
    <property type="entry name" value="Glutaredoxin"/>
    <property type="match status" value="1"/>
</dbReference>
<feature type="chain" id="PRO_5012584955" evidence="5">
    <location>
        <begin position="23"/>
        <end position="196"/>
    </location>
</feature>
<dbReference type="PANTHER" id="PTHR12151:SF25">
    <property type="entry name" value="LINALOOL DEHYDRATASE_ISOMERASE DOMAIN-CONTAINING PROTEIN"/>
    <property type="match status" value="1"/>
</dbReference>
<feature type="binding site" evidence="3">
    <location>
        <position position="161"/>
    </location>
    <ligand>
        <name>Cu cation</name>
        <dbReference type="ChEBI" id="CHEBI:23378"/>
    </ligand>
</feature>
<proteinExistence type="inferred from homology"/>
<comment type="caution">
    <text evidence="7">The sequence shown here is derived from an EMBL/GenBank/DDBJ whole genome shotgun (WGS) entry which is preliminary data.</text>
</comment>
<evidence type="ECO:0000256" key="3">
    <source>
        <dbReference type="PIRSR" id="PIRSR603782-1"/>
    </source>
</evidence>
<dbReference type="PANTHER" id="PTHR12151">
    <property type="entry name" value="ELECTRON TRANSPORT PROTIN SCO1/SENC FAMILY MEMBER"/>
    <property type="match status" value="1"/>
</dbReference>
<dbReference type="CDD" id="cd02968">
    <property type="entry name" value="SCO"/>
    <property type="match status" value="1"/>
</dbReference>
<dbReference type="AlphaFoldDB" id="A0A2A4BA55"/>
<dbReference type="Pfam" id="PF02630">
    <property type="entry name" value="SCO1-SenC"/>
    <property type="match status" value="1"/>
</dbReference>
<feature type="binding site" evidence="3">
    <location>
        <position position="72"/>
    </location>
    <ligand>
        <name>Cu cation</name>
        <dbReference type="ChEBI" id="CHEBI:23378"/>
    </ligand>
</feature>
<feature type="signal peptide" evidence="5">
    <location>
        <begin position="1"/>
        <end position="22"/>
    </location>
</feature>
<dbReference type="PROSITE" id="PS51352">
    <property type="entry name" value="THIOREDOXIN_2"/>
    <property type="match status" value="1"/>
</dbReference>
<feature type="binding site" evidence="3">
    <location>
        <position position="68"/>
    </location>
    <ligand>
        <name>Cu cation</name>
        <dbReference type="ChEBI" id="CHEBI:23378"/>
    </ligand>
</feature>
<dbReference type="EMBL" id="NWMW01000001">
    <property type="protein sequence ID" value="PCD04832.1"/>
    <property type="molecule type" value="Genomic_DNA"/>
</dbReference>
<comment type="similarity">
    <text evidence="1">Belongs to the SCO1/2 family.</text>
</comment>
<dbReference type="GO" id="GO:0046872">
    <property type="term" value="F:metal ion binding"/>
    <property type="evidence" value="ECO:0007669"/>
    <property type="project" value="UniProtKB-KW"/>
</dbReference>
<dbReference type="SUPFAM" id="SSF52833">
    <property type="entry name" value="Thioredoxin-like"/>
    <property type="match status" value="1"/>
</dbReference>
<keyword evidence="5" id="KW-0732">Signal</keyword>
<sequence>MNDRRFRLLLAPLLLALAACGAAPKEAPPLEGARIGGPFTLTDENGRRFTDTQLAGKWRIMYFGYTFCPDVCPVDMANITAGLKAFEASDPARAAKVVPVFVTVDPARDTPAVLKQFVGNFHPRTVGLTGEAKTIESVQKAFAIYAARKEGSTPGAYLMDHSRQTYLIDGEGKPIALVPADEGSKPVADTLAKWVS</sequence>
<dbReference type="InterPro" id="IPR036249">
    <property type="entry name" value="Thioredoxin-like_sf"/>
</dbReference>
<evidence type="ECO:0000313" key="8">
    <source>
        <dbReference type="Proteomes" id="UP000218366"/>
    </source>
</evidence>
<keyword evidence="4" id="KW-1015">Disulfide bond</keyword>
<dbReference type="FunFam" id="3.40.30.10:FF:000013">
    <property type="entry name" value="Blast:Protein SCO1 homolog, mitochondrial"/>
    <property type="match status" value="1"/>
</dbReference>
<evidence type="ECO:0000259" key="6">
    <source>
        <dbReference type="PROSITE" id="PS51352"/>
    </source>
</evidence>
<evidence type="ECO:0000256" key="2">
    <source>
        <dbReference type="ARBA" id="ARBA00023008"/>
    </source>
</evidence>
<gene>
    <name evidence="7" type="ORF">COC42_09740</name>
</gene>
<dbReference type="RefSeq" id="WP_096343219.1">
    <property type="nucleotide sequence ID" value="NZ_NWMW01000001.1"/>
</dbReference>